<keyword evidence="4 6" id="KW-0233">DNA recombination</keyword>
<dbReference type="Pfam" id="PF07499">
    <property type="entry name" value="RuvA_C"/>
    <property type="match status" value="1"/>
</dbReference>
<keyword evidence="3 6" id="KW-0238">DNA-binding</keyword>
<dbReference type="GO" id="GO:0006310">
    <property type="term" value="P:DNA recombination"/>
    <property type="evidence" value="ECO:0007669"/>
    <property type="project" value="UniProtKB-UniRule"/>
</dbReference>
<organism evidence="8 9">
    <name type="scientific">Candidatus Sungiibacteriota bacterium</name>
    <dbReference type="NCBI Taxonomy" id="2750080"/>
    <lineage>
        <taxon>Bacteria</taxon>
        <taxon>Candidatus Sungiibacteriota</taxon>
    </lineage>
</organism>
<evidence type="ECO:0000259" key="7">
    <source>
        <dbReference type="SMART" id="SM00278"/>
    </source>
</evidence>
<dbReference type="AlphaFoldDB" id="A0A932YYE4"/>
<comment type="similarity">
    <text evidence="6">Belongs to the RuvA family.</text>
</comment>
<dbReference type="GO" id="GO:0005524">
    <property type="term" value="F:ATP binding"/>
    <property type="evidence" value="ECO:0007669"/>
    <property type="project" value="InterPro"/>
</dbReference>
<feature type="domain" description="Helix-hairpin-helix DNA-binding motif class 1" evidence="7">
    <location>
        <begin position="108"/>
        <end position="127"/>
    </location>
</feature>
<dbReference type="InterPro" id="IPR012340">
    <property type="entry name" value="NA-bd_OB-fold"/>
</dbReference>
<dbReference type="GO" id="GO:0009379">
    <property type="term" value="C:Holliday junction helicase complex"/>
    <property type="evidence" value="ECO:0007669"/>
    <property type="project" value="InterPro"/>
</dbReference>
<feature type="region of interest" description="Domain I" evidence="6">
    <location>
        <begin position="1"/>
        <end position="64"/>
    </location>
</feature>
<comment type="subunit">
    <text evidence="6">Homotetramer. Forms an RuvA(8)-RuvB(12)-Holliday junction (HJ) complex. HJ DNA is sandwiched between 2 RuvA tetramers; dsDNA enters through RuvA and exits via RuvB. An RuvB hexamer assembles on each DNA strand where it exits the tetramer. Each RuvB hexamer is contacted by two RuvA subunits (via domain III) on 2 adjacent RuvB subunits; this complex drives branch migration. In the full resolvosome a probable DNA-RuvA(4)-RuvB(12)-RuvC(2) complex forms which resolves the HJ.</text>
</comment>
<dbReference type="InterPro" id="IPR010994">
    <property type="entry name" value="RuvA_2-like"/>
</dbReference>
<dbReference type="SUPFAM" id="SSF47781">
    <property type="entry name" value="RuvA domain 2-like"/>
    <property type="match status" value="1"/>
</dbReference>
<gene>
    <name evidence="6 8" type="primary">ruvA</name>
    <name evidence="8" type="ORF">HY473_00180</name>
</gene>
<dbReference type="Gene3D" id="1.10.8.10">
    <property type="entry name" value="DNA helicase RuvA subunit, C-terminal domain"/>
    <property type="match status" value="1"/>
</dbReference>
<dbReference type="CDD" id="cd14332">
    <property type="entry name" value="UBA_RuvA_C"/>
    <property type="match status" value="1"/>
</dbReference>
<evidence type="ECO:0000256" key="4">
    <source>
        <dbReference type="ARBA" id="ARBA00023172"/>
    </source>
</evidence>
<dbReference type="GO" id="GO:0048476">
    <property type="term" value="C:Holliday junction resolvase complex"/>
    <property type="evidence" value="ECO:0007669"/>
    <property type="project" value="UniProtKB-UniRule"/>
</dbReference>
<feature type="domain" description="Helix-hairpin-helix DNA-binding motif class 1" evidence="7">
    <location>
        <begin position="73"/>
        <end position="92"/>
    </location>
</feature>
<dbReference type="GO" id="GO:0009378">
    <property type="term" value="F:four-way junction helicase activity"/>
    <property type="evidence" value="ECO:0007669"/>
    <property type="project" value="InterPro"/>
</dbReference>
<reference evidence="8" key="1">
    <citation type="submission" date="2020-07" db="EMBL/GenBank/DDBJ databases">
        <title>Huge and variable diversity of episymbiotic CPR bacteria and DPANN archaea in groundwater ecosystems.</title>
        <authorList>
            <person name="He C.Y."/>
            <person name="Keren R."/>
            <person name="Whittaker M."/>
            <person name="Farag I.F."/>
            <person name="Doudna J."/>
            <person name="Cate J.H.D."/>
            <person name="Banfield J.F."/>
        </authorList>
    </citation>
    <scope>NUCLEOTIDE SEQUENCE</scope>
    <source>
        <strain evidence="8">NC_groundwater_1225_Ag_S-0.1um_56_177</strain>
    </source>
</reference>
<protein>
    <recommendedName>
        <fullName evidence="6">Holliday junction branch migration complex subunit RuvA</fullName>
    </recommendedName>
</protein>
<evidence type="ECO:0000256" key="3">
    <source>
        <dbReference type="ARBA" id="ARBA00023125"/>
    </source>
</evidence>
<evidence type="ECO:0000256" key="5">
    <source>
        <dbReference type="ARBA" id="ARBA00023204"/>
    </source>
</evidence>
<evidence type="ECO:0000313" key="8">
    <source>
        <dbReference type="EMBL" id="MBI4132503.1"/>
    </source>
</evidence>
<dbReference type="InterPro" id="IPR011114">
    <property type="entry name" value="RuvA_C"/>
</dbReference>
<dbReference type="GO" id="GO:0000400">
    <property type="term" value="F:four-way junction DNA binding"/>
    <property type="evidence" value="ECO:0007669"/>
    <property type="project" value="UniProtKB-UniRule"/>
</dbReference>
<dbReference type="GO" id="GO:0006281">
    <property type="term" value="P:DNA repair"/>
    <property type="evidence" value="ECO:0007669"/>
    <property type="project" value="UniProtKB-UniRule"/>
</dbReference>
<dbReference type="NCBIfam" id="TIGR00084">
    <property type="entry name" value="ruvA"/>
    <property type="match status" value="1"/>
</dbReference>
<evidence type="ECO:0000256" key="1">
    <source>
        <dbReference type="ARBA" id="ARBA00022490"/>
    </source>
</evidence>
<comment type="caution">
    <text evidence="6">Lacks conserved residue(s) required for the propagation of feature annotation.</text>
</comment>
<dbReference type="InterPro" id="IPR000085">
    <property type="entry name" value="RuvA"/>
</dbReference>
<keyword evidence="1 6" id="KW-0963">Cytoplasm</keyword>
<dbReference type="HAMAP" id="MF_00031">
    <property type="entry name" value="DNA_HJ_migration_RuvA"/>
    <property type="match status" value="1"/>
</dbReference>
<dbReference type="InterPro" id="IPR003583">
    <property type="entry name" value="Hlx-hairpin-Hlx_DNA-bd_motif"/>
</dbReference>
<dbReference type="Pfam" id="PF01330">
    <property type="entry name" value="RuvA_N"/>
    <property type="match status" value="1"/>
</dbReference>
<dbReference type="GO" id="GO:0005737">
    <property type="term" value="C:cytoplasm"/>
    <property type="evidence" value="ECO:0007669"/>
    <property type="project" value="UniProtKB-SubCell"/>
</dbReference>
<dbReference type="Gene3D" id="2.40.50.140">
    <property type="entry name" value="Nucleic acid-binding proteins"/>
    <property type="match status" value="1"/>
</dbReference>
<evidence type="ECO:0000313" key="9">
    <source>
        <dbReference type="Proteomes" id="UP000756703"/>
    </source>
</evidence>
<dbReference type="Pfam" id="PF14520">
    <property type="entry name" value="HHH_5"/>
    <property type="match status" value="1"/>
</dbReference>
<name>A0A932YYE4_9BACT</name>
<keyword evidence="5 6" id="KW-0234">DNA repair</keyword>
<comment type="subcellular location">
    <subcellularLocation>
        <location evidence="6">Cytoplasm</location>
    </subcellularLocation>
</comment>
<accession>A0A932YYE4</accession>
<dbReference type="SMART" id="SM00278">
    <property type="entry name" value="HhH1"/>
    <property type="match status" value="2"/>
</dbReference>
<evidence type="ECO:0000256" key="2">
    <source>
        <dbReference type="ARBA" id="ARBA00022763"/>
    </source>
</evidence>
<dbReference type="Proteomes" id="UP000756703">
    <property type="component" value="Unassembled WGS sequence"/>
</dbReference>
<feature type="region of interest" description="Domain III" evidence="6">
    <location>
        <begin position="150"/>
        <end position="198"/>
    </location>
</feature>
<dbReference type="GO" id="GO:0016787">
    <property type="term" value="F:hydrolase activity"/>
    <property type="evidence" value="ECO:0007669"/>
    <property type="project" value="UniProtKB-KW"/>
</dbReference>
<comment type="caution">
    <text evidence="8">The sequence shown here is derived from an EMBL/GenBank/DDBJ whole genome shotgun (WGS) entry which is preliminary data.</text>
</comment>
<sequence length="198" mass="21768">MIVLLDGTIELKGEKFVAIAANGVGYRVFATAETIRKIPEKGQKIKLWTHLYQREDTIELYGFLHFAELEFFETLIQLPGIGPKSGLGIMAVAPLDTLKKAIAAGDTSYLTKVSGIGRKTAEKVILELREKLAGQGVTISDVPELREESDALEALIALGYTQSEARSALAAIPREIKGARERVQEALRRLGNHRRNQA</sequence>
<dbReference type="Gene3D" id="1.10.150.20">
    <property type="entry name" value="5' to 3' exonuclease, C-terminal subdomain"/>
    <property type="match status" value="1"/>
</dbReference>
<dbReference type="InterPro" id="IPR013849">
    <property type="entry name" value="DNA_helicase_Holl-junc_RuvA_I"/>
</dbReference>
<keyword evidence="2 6" id="KW-0227">DNA damage</keyword>
<dbReference type="SUPFAM" id="SSF50249">
    <property type="entry name" value="Nucleic acid-binding proteins"/>
    <property type="match status" value="1"/>
</dbReference>
<proteinExistence type="inferred from homology"/>
<dbReference type="SUPFAM" id="SSF46929">
    <property type="entry name" value="DNA helicase RuvA subunit, C-terminal domain"/>
    <property type="match status" value="1"/>
</dbReference>
<dbReference type="InterPro" id="IPR036267">
    <property type="entry name" value="RuvA_C_sf"/>
</dbReference>
<dbReference type="EMBL" id="JACQMI010000002">
    <property type="protein sequence ID" value="MBI4132503.1"/>
    <property type="molecule type" value="Genomic_DNA"/>
</dbReference>
<keyword evidence="8" id="KW-0378">Hydrolase</keyword>
<evidence type="ECO:0000256" key="6">
    <source>
        <dbReference type="HAMAP-Rule" id="MF_00031"/>
    </source>
</evidence>
<comment type="function">
    <text evidence="6">The RuvA-RuvB-RuvC complex processes Holliday junction (HJ) DNA during genetic recombination and DNA repair, while the RuvA-RuvB complex plays an important role in the rescue of blocked DNA replication forks via replication fork reversal (RFR). RuvA specifically binds to HJ cruciform DNA, conferring on it an open structure. The RuvB hexamer acts as an ATP-dependent pump, pulling dsDNA into and through the RuvAB complex. HJ branch migration allows RuvC to scan DNA until it finds its consensus sequence, where it cleaves and resolves the cruciform DNA.</text>
</comment>
<comment type="domain">
    <text evidence="6">Has three domains with a flexible linker between the domains II and III and assumes an 'L' shape. Domain III is highly mobile and contacts RuvB.</text>
</comment>